<comment type="catalytic activity">
    <reaction evidence="11 12">
        <text>citrate = D-threo-isocitrate</text>
        <dbReference type="Rhea" id="RHEA:10336"/>
        <dbReference type="ChEBI" id="CHEBI:15562"/>
        <dbReference type="ChEBI" id="CHEBI:16947"/>
        <dbReference type="EC" id="4.2.1.3"/>
    </reaction>
</comment>
<dbReference type="PANTHER" id="PTHR11670">
    <property type="entry name" value="ACONITASE/IRON-RESPONSIVE ELEMENT FAMILY MEMBER"/>
    <property type="match status" value="1"/>
</dbReference>
<dbReference type="PROSITE" id="PS00450">
    <property type="entry name" value="ACONITASE_1"/>
    <property type="match status" value="1"/>
</dbReference>
<evidence type="ECO:0000256" key="11">
    <source>
        <dbReference type="ARBA" id="ARBA00023501"/>
    </source>
</evidence>
<accession>A0A917Q1X2</accession>
<dbReference type="NCBIfam" id="NF006757">
    <property type="entry name" value="PRK09277.1"/>
    <property type="match status" value="1"/>
</dbReference>
<dbReference type="InterPro" id="IPR015931">
    <property type="entry name" value="Acnase/IPM_dHydase_lsu_aba_1/3"/>
</dbReference>
<keyword evidence="9 12" id="KW-0411">Iron-sulfur</keyword>
<comment type="caution">
    <text evidence="15">The sequence shown here is derived from an EMBL/GenBank/DDBJ whole genome shotgun (WGS) entry which is preliminary data.</text>
</comment>
<name>A0A917Q1X2_9PSED</name>
<dbReference type="SUPFAM" id="SSF52016">
    <property type="entry name" value="LeuD/IlvD-like"/>
    <property type="match status" value="1"/>
</dbReference>
<evidence type="ECO:0000256" key="2">
    <source>
        <dbReference type="ARBA" id="ARBA00004717"/>
    </source>
</evidence>
<dbReference type="InterPro" id="IPR044137">
    <property type="entry name" value="AcnA_IRP_Swivel"/>
</dbReference>
<evidence type="ECO:0000313" key="16">
    <source>
        <dbReference type="Proteomes" id="UP000635983"/>
    </source>
</evidence>
<comment type="pathway">
    <text evidence="2">Carbohydrate metabolism; tricarboxylic acid cycle; isocitrate from oxaloacetate: step 2/2.</text>
</comment>
<comment type="similarity">
    <text evidence="3 12">Belongs to the aconitase/IPM isomerase family.</text>
</comment>
<dbReference type="PRINTS" id="PR00415">
    <property type="entry name" value="ACONITASE"/>
</dbReference>
<dbReference type="EC" id="4.2.1.3" evidence="12"/>
<gene>
    <name evidence="15" type="primary">acnA</name>
    <name evidence="15" type="ORF">GCM10009304_35470</name>
</gene>
<dbReference type="FunFam" id="3.30.499.10:FF:000002">
    <property type="entry name" value="Aconitate hydratase"/>
    <property type="match status" value="1"/>
</dbReference>
<reference evidence="15" key="1">
    <citation type="journal article" date="2014" name="Int. J. Syst. Evol. Microbiol.">
        <title>Complete genome sequence of Corynebacterium casei LMG S-19264T (=DSM 44701T), isolated from a smear-ripened cheese.</title>
        <authorList>
            <consortium name="US DOE Joint Genome Institute (JGI-PGF)"/>
            <person name="Walter F."/>
            <person name="Albersmeier A."/>
            <person name="Kalinowski J."/>
            <person name="Ruckert C."/>
        </authorList>
    </citation>
    <scope>NUCLEOTIDE SEQUENCE</scope>
    <source>
        <strain evidence="15">JCM 30078</strain>
    </source>
</reference>
<dbReference type="FunFam" id="3.30.499.10:FF:000009">
    <property type="entry name" value="Aconitate hydratase"/>
    <property type="match status" value="1"/>
</dbReference>
<feature type="domain" description="Aconitase A/isopropylmalate dehydratase small subunit swivel" evidence="14">
    <location>
        <begin position="710"/>
        <end position="836"/>
    </location>
</feature>
<dbReference type="EMBL" id="BMPO01000009">
    <property type="protein sequence ID" value="GGK06308.1"/>
    <property type="molecule type" value="Genomic_DNA"/>
</dbReference>
<keyword evidence="5" id="KW-0816">Tricarboxylic acid cycle</keyword>
<dbReference type="FunFam" id="3.20.19.10:FF:000001">
    <property type="entry name" value="Aconitate hydratase"/>
    <property type="match status" value="1"/>
</dbReference>
<dbReference type="InterPro" id="IPR036008">
    <property type="entry name" value="Aconitase_4Fe-4S_dom"/>
</dbReference>
<evidence type="ECO:0000256" key="5">
    <source>
        <dbReference type="ARBA" id="ARBA00022532"/>
    </source>
</evidence>
<dbReference type="NCBIfam" id="TIGR01341">
    <property type="entry name" value="aconitase_1"/>
    <property type="match status" value="1"/>
</dbReference>
<evidence type="ECO:0000256" key="10">
    <source>
        <dbReference type="ARBA" id="ARBA00023239"/>
    </source>
</evidence>
<keyword evidence="6" id="KW-0479">Metal-binding</keyword>
<evidence type="ECO:0000256" key="8">
    <source>
        <dbReference type="ARBA" id="ARBA00023004"/>
    </source>
</evidence>
<dbReference type="Pfam" id="PF00694">
    <property type="entry name" value="Aconitase_C"/>
    <property type="match status" value="1"/>
</dbReference>
<dbReference type="PROSITE" id="PS01244">
    <property type="entry name" value="ACONITASE_2"/>
    <property type="match status" value="1"/>
</dbReference>
<dbReference type="Proteomes" id="UP000635983">
    <property type="component" value="Unassembled WGS sequence"/>
</dbReference>
<dbReference type="InterPro" id="IPR001030">
    <property type="entry name" value="Acoase/IPM_deHydtase_lsu_aba"/>
</dbReference>
<dbReference type="InterPro" id="IPR015928">
    <property type="entry name" value="Aconitase/3IPM_dehydase_swvl"/>
</dbReference>
<keyword evidence="10 12" id="KW-0456">Lyase</keyword>
<dbReference type="InterPro" id="IPR006249">
    <property type="entry name" value="Aconitase/IRP2"/>
</dbReference>
<dbReference type="SUPFAM" id="SSF53732">
    <property type="entry name" value="Aconitase iron-sulfur domain"/>
    <property type="match status" value="1"/>
</dbReference>
<evidence type="ECO:0000256" key="9">
    <source>
        <dbReference type="ARBA" id="ARBA00023014"/>
    </source>
</evidence>
<keyword evidence="16" id="KW-1185">Reference proteome</keyword>
<dbReference type="InterPro" id="IPR000573">
    <property type="entry name" value="AconitaseA/IPMdHydase_ssu_swvl"/>
</dbReference>
<feature type="domain" description="Aconitase/3-isopropylmalate dehydratase large subunit alpha/beta/alpha" evidence="13">
    <location>
        <begin position="75"/>
        <end position="581"/>
    </location>
</feature>
<keyword evidence="7" id="KW-0694">RNA-binding</keyword>
<keyword evidence="4 12" id="KW-0004">4Fe-4S</keyword>
<dbReference type="GO" id="GO:0006099">
    <property type="term" value="P:tricarboxylic acid cycle"/>
    <property type="evidence" value="ECO:0007669"/>
    <property type="project" value="UniProtKB-KW"/>
</dbReference>
<protein>
    <recommendedName>
        <fullName evidence="12">Aconitate hydratase</fullName>
        <shortName evidence="12">Aconitase</shortName>
        <ecNumber evidence="12">4.2.1.3</ecNumber>
    </recommendedName>
</protein>
<dbReference type="CDD" id="cd01580">
    <property type="entry name" value="AcnA_IRP_Swivel"/>
    <property type="match status" value="1"/>
</dbReference>
<dbReference type="GO" id="GO:0003994">
    <property type="term" value="F:aconitate hydratase activity"/>
    <property type="evidence" value="ECO:0007669"/>
    <property type="project" value="UniProtKB-EC"/>
</dbReference>
<evidence type="ECO:0000256" key="3">
    <source>
        <dbReference type="ARBA" id="ARBA00007185"/>
    </source>
</evidence>
<evidence type="ECO:0000256" key="6">
    <source>
        <dbReference type="ARBA" id="ARBA00022723"/>
    </source>
</evidence>
<comment type="function">
    <text evidence="12">Catalyzes the isomerization of citrate to isocitrate via cis-aconitate.</text>
</comment>
<organism evidence="15 16">
    <name type="scientific">Pseudomonas matsuisoli</name>
    <dbReference type="NCBI Taxonomy" id="1515666"/>
    <lineage>
        <taxon>Bacteria</taxon>
        <taxon>Pseudomonadati</taxon>
        <taxon>Pseudomonadota</taxon>
        <taxon>Gammaproteobacteria</taxon>
        <taxon>Pseudomonadales</taxon>
        <taxon>Pseudomonadaceae</taxon>
        <taxon>Pseudomonas</taxon>
    </lineage>
</organism>
<dbReference type="GO" id="GO:0003723">
    <property type="term" value="F:RNA binding"/>
    <property type="evidence" value="ECO:0007669"/>
    <property type="project" value="UniProtKB-KW"/>
</dbReference>
<dbReference type="GO" id="GO:0051539">
    <property type="term" value="F:4 iron, 4 sulfur cluster binding"/>
    <property type="evidence" value="ECO:0007669"/>
    <property type="project" value="UniProtKB-KW"/>
</dbReference>
<evidence type="ECO:0000256" key="12">
    <source>
        <dbReference type="RuleBase" id="RU361275"/>
    </source>
</evidence>
<dbReference type="Gene3D" id="6.10.190.10">
    <property type="match status" value="1"/>
</dbReference>
<evidence type="ECO:0000256" key="1">
    <source>
        <dbReference type="ARBA" id="ARBA00001966"/>
    </source>
</evidence>
<dbReference type="GO" id="GO:0046872">
    <property type="term" value="F:metal ion binding"/>
    <property type="evidence" value="ECO:0007669"/>
    <property type="project" value="UniProtKB-KW"/>
</dbReference>
<dbReference type="InterPro" id="IPR018136">
    <property type="entry name" value="Aconitase_4Fe-4S_BS"/>
</dbReference>
<dbReference type="CDD" id="cd01586">
    <property type="entry name" value="AcnA_IRP"/>
    <property type="match status" value="1"/>
</dbReference>
<evidence type="ECO:0000259" key="13">
    <source>
        <dbReference type="Pfam" id="PF00330"/>
    </source>
</evidence>
<keyword evidence="8 12" id="KW-0408">Iron</keyword>
<evidence type="ECO:0000313" key="15">
    <source>
        <dbReference type="EMBL" id="GGK06308.1"/>
    </source>
</evidence>
<evidence type="ECO:0000259" key="14">
    <source>
        <dbReference type="Pfam" id="PF00694"/>
    </source>
</evidence>
<dbReference type="RefSeq" id="WP_188985097.1">
    <property type="nucleotide sequence ID" value="NZ_BMPO01000009.1"/>
</dbReference>
<dbReference type="Gene3D" id="3.30.499.10">
    <property type="entry name" value="Aconitase, domain 3"/>
    <property type="match status" value="2"/>
</dbReference>
<comment type="cofactor">
    <cofactor evidence="1">
        <name>[4Fe-4S] cluster</name>
        <dbReference type="ChEBI" id="CHEBI:49883"/>
    </cofactor>
</comment>
<dbReference type="Gene3D" id="3.20.19.10">
    <property type="entry name" value="Aconitase, domain 4"/>
    <property type="match status" value="1"/>
</dbReference>
<proteinExistence type="inferred from homology"/>
<reference evidence="15" key="2">
    <citation type="submission" date="2020-09" db="EMBL/GenBank/DDBJ databases">
        <authorList>
            <person name="Sun Q."/>
            <person name="Ohkuma M."/>
        </authorList>
    </citation>
    <scope>NUCLEOTIDE SEQUENCE</scope>
    <source>
        <strain evidence="15">JCM 30078</strain>
    </source>
</reference>
<dbReference type="Pfam" id="PF00330">
    <property type="entry name" value="Aconitase"/>
    <property type="match status" value="1"/>
</dbReference>
<sequence>MPSLDSLKSQRTLDAGGKTYHYFSLPDAAKTLGDLDKLPMSLKVLLENLLRWEDDVTVTRDDLSALADWLKERRSDREIQYRPARVLMQDFTGVPAVVDLAAMRAAVAEAGGDPQKINPLSPVDLVIDHSVMVDKFATPSAFEENVEIEMERNGERYAFLRWGQKAFDNFQVVPPGTGICHQVNLEYLGRTVWTKEEDGKTFAFLDTLVGTDSHTTMINGLGVLGWGVGGIEAEAAMLGQPVSMLIPEVIGFKLTGKLREGITATDLVLTVTQMLRKKGVVGKFVEFYGDGLADLPLADRATIANMAPEYGATCGFFPVDDITLDYLRLSGRPQEAIELVETYCKAQGLWREQGHEPVFTDSLSLDMSTVEASLAGPKRPQDRVELPKVPAAFNDFLGLRLKPAPKEEGRLENEGGGGVAVGNADQVDGIDYEYEGSTHRLRDGAVVIAAITSCTNTSNPSVMMAAGLVAKKAVEKGLQRKPWVKSSLAPGSKVVTEYFQAAGLTSYLDTLGFELVGYGCTTCIGNSGPLPDPIEKAVQQGDLTVASVLSGNRNFEGRVHPLVRTNWLASPPLVVAYALAGTVKVDLSSESLGNDKDGNPVYLRDIWPTQKEIADAVQKVDATMFRKEYADVFAGDEKWQAISVPEAETYVWQDDSTYIQHPPFFEGIAGDPPRVQDIHDARILALLGDSVTTDHISPAGNIKADSPAGRYLREHGVEPRDFNSYGSRRGNHEVMMRGTFANIRIRNEMLEDEGGVTIHVPSGEKMAIYDAAMKYQEANTPLVIFAGKEYGTGSSRDWAAKGTNLLGVKAVIAESFERIHRSNLVGMGVLPLQFKDGQDRKSLQLTGKETITLTGIDGVELRPHMPIGLEITREDGSREQTELLCRIDTLNEVEYFKAGGILHYVLRSLLAA</sequence>
<evidence type="ECO:0000256" key="7">
    <source>
        <dbReference type="ARBA" id="ARBA00022884"/>
    </source>
</evidence>
<dbReference type="AlphaFoldDB" id="A0A917Q1X2"/>
<dbReference type="NCBIfam" id="NF009520">
    <property type="entry name" value="PRK12881.1"/>
    <property type="match status" value="1"/>
</dbReference>
<evidence type="ECO:0000256" key="4">
    <source>
        <dbReference type="ARBA" id="ARBA00022485"/>
    </source>
</evidence>